<comment type="caution">
    <text evidence="1">The sequence shown here is derived from an EMBL/GenBank/DDBJ whole genome shotgun (WGS) entry which is preliminary data.</text>
</comment>
<proteinExistence type="predicted"/>
<evidence type="ECO:0000313" key="2">
    <source>
        <dbReference type="Proteomes" id="UP000292958"/>
    </source>
</evidence>
<dbReference type="Proteomes" id="UP000292958">
    <property type="component" value="Unassembled WGS sequence"/>
</dbReference>
<organism evidence="1 2">
    <name type="scientific">Edaphobacter modestus</name>
    <dbReference type="NCBI Taxonomy" id="388466"/>
    <lineage>
        <taxon>Bacteria</taxon>
        <taxon>Pseudomonadati</taxon>
        <taxon>Acidobacteriota</taxon>
        <taxon>Terriglobia</taxon>
        <taxon>Terriglobales</taxon>
        <taxon>Acidobacteriaceae</taxon>
        <taxon>Edaphobacter</taxon>
    </lineage>
</organism>
<gene>
    <name evidence="1" type="ORF">BDD14_5856</name>
</gene>
<keyword evidence="2" id="KW-1185">Reference proteome</keyword>
<name>A0A4Q7YEJ9_9BACT</name>
<dbReference type="AlphaFoldDB" id="A0A4Q7YEJ9"/>
<protein>
    <submittedName>
        <fullName evidence="1">Uncharacterized protein</fullName>
    </submittedName>
</protein>
<reference evidence="1 2" key="1">
    <citation type="submission" date="2019-02" db="EMBL/GenBank/DDBJ databases">
        <title>Genomic Encyclopedia of Archaeal and Bacterial Type Strains, Phase II (KMG-II): from individual species to whole genera.</title>
        <authorList>
            <person name="Goeker M."/>
        </authorList>
    </citation>
    <scope>NUCLEOTIDE SEQUENCE [LARGE SCALE GENOMIC DNA]</scope>
    <source>
        <strain evidence="1 2">DSM 18101</strain>
    </source>
</reference>
<sequence>MSNRSRLHELIDSLPEAALAVAQGALENFQTWPPKPPAQLAAIEKANMDRMRRSMQPGTLGTGGGGGGHFMGPGGRIEYGHHSHSHWEDDAVVVTTHRYHAGHELVIEERMRLVDGGGGLTYSHCVTGPDATNDNRQITFDVSG</sequence>
<evidence type="ECO:0000313" key="1">
    <source>
        <dbReference type="EMBL" id="RZU35757.1"/>
    </source>
</evidence>
<dbReference type="EMBL" id="SHKW01000002">
    <property type="protein sequence ID" value="RZU35757.1"/>
    <property type="molecule type" value="Genomic_DNA"/>
</dbReference>
<accession>A0A4Q7YEJ9</accession>
<dbReference type="RefSeq" id="WP_130424239.1">
    <property type="nucleotide sequence ID" value="NZ_SHKW01000002.1"/>
</dbReference>